<dbReference type="Gene3D" id="1.20.1720.10">
    <property type="entry name" value="Multidrug resistance protein D"/>
    <property type="match status" value="1"/>
</dbReference>
<dbReference type="GO" id="GO:0022857">
    <property type="term" value="F:transmembrane transporter activity"/>
    <property type="evidence" value="ECO:0007669"/>
    <property type="project" value="InterPro"/>
</dbReference>
<dbReference type="InterPro" id="IPR036259">
    <property type="entry name" value="MFS_trans_sf"/>
</dbReference>
<dbReference type="OrthoDB" id="9812221at2"/>
<evidence type="ECO:0000256" key="1">
    <source>
        <dbReference type="ARBA" id="ARBA00004651"/>
    </source>
</evidence>
<dbReference type="SUPFAM" id="SSF103473">
    <property type="entry name" value="MFS general substrate transporter"/>
    <property type="match status" value="1"/>
</dbReference>
<accession>A0A1H7X0U2</accession>
<feature type="transmembrane region" description="Helical" evidence="8">
    <location>
        <begin position="315"/>
        <end position="336"/>
    </location>
</feature>
<dbReference type="NCBIfam" id="TIGR00711">
    <property type="entry name" value="efflux_EmrB"/>
    <property type="match status" value="1"/>
</dbReference>
<keyword evidence="4" id="KW-1003">Cell membrane</keyword>
<evidence type="ECO:0000256" key="3">
    <source>
        <dbReference type="ARBA" id="ARBA00022448"/>
    </source>
</evidence>
<feature type="transmembrane region" description="Helical" evidence="8">
    <location>
        <begin position="175"/>
        <end position="196"/>
    </location>
</feature>
<dbReference type="STRING" id="46177.SAMN05660976_04674"/>
<dbReference type="Pfam" id="PF07690">
    <property type="entry name" value="MFS_1"/>
    <property type="match status" value="1"/>
</dbReference>
<evidence type="ECO:0000313" key="11">
    <source>
        <dbReference type="Proteomes" id="UP000198953"/>
    </source>
</evidence>
<evidence type="ECO:0000256" key="5">
    <source>
        <dbReference type="ARBA" id="ARBA00022692"/>
    </source>
</evidence>
<evidence type="ECO:0000256" key="4">
    <source>
        <dbReference type="ARBA" id="ARBA00022475"/>
    </source>
</evidence>
<dbReference type="AlphaFoldDB" id="A0A1H7X0U2"/>
<feature type="transmembrane region" description="Helical" evidence="8">
    <location>
        <begin position="343"/>
        <end position="362"/>
    </location>
</feature>
<feature type="transmembrane region" description="Helical" evidence="8">
    <location>
        <begin position="21"/>
        <end position="45"/>
    </location>
</feature>
<evidence type="ECO:0000256" key="8">
    <source>
        <dbReference type="SAM" id="Phobius"/>
    </source>
</evidence>
<feature type="transmembrane region" description="Helical" evidence="8">
    <location>
        <begin position="278"/>
        <end position="303"/>
    </location>
</feature>
<dbReference type="Proteomes" id="UP000198953">
    <property type="component" value="Unassembled WGS sequence"/>
</dbReference>
<feature type="transmembrane region" description="Helical" evidence="8">
    <location>
        <begin position="239"/>
        <end position="257"/>
    </location>
</feature>
<feature type="transmembrane region" description="Helical" evidence="8">
    <location>
        <begin position="440"/>
        <end position="463"/>
    </location>
</feature>
<organism evidence="10 11">
    <name type="scientific">Nonomuraea pusilla</name>
    <dbReference type="NCBI Taxonomy" id="46177"/>
    <lineage>
        <taxon>Bacteria</taxon>
        <taxon>Bacillati</taxon>
        <taxon>Actinomycetota</taxon>
        <taxon>Actinomycetes</taxon>
        <taxon>Streptosporangiales</taxon>
        <taxon>Streptosporangiaceae</taxon>
        <taxon>Nonomuraea</taxon>
    </lineage>
</organism>
<name>A0A1H7X0U2_9ACTN</name>
<dbReference type="CDD" id="cd17503">
    <property type="entry name" value="MFS_LmrB_MDR_like"/>
    <property type="match status" value="1"/>
</dbReference>
<dbReference type="InterPro" id="IPR005828">
    <property type="entry name" value="MFS_sugar_transport-like"/>
</dbReference>
<comment type="subcellular location">
    <subcellularLocation>
        <location evidence="1">Cell membrane</location>
        <topology evidence="1">Multi-pass membrane protein</topology>
    </subcellularLocation>
</comment>
<evidence type="ECO:0000313" key="10">
    <source>
        <dbReference type="EMBL" id="SEM26739.1"/>
    </source>
</evidence>
<feature type="transmembrane region" description="Helical" evidence="8">
    <location>
        <begin position="57"/>
        <end position="75"/>
    </location>
</feature>
<evidence type="ECO:0000256" key="7">
    <source>
        <dbReference type="ARBA" id="ARBA00023136"/>
    </source>
</evidence>
<keyword evidence="5 8" id="KW-0812">Transmembrane</keyword>
<keyword evidence="7 8" id="KW-0472">Membrane</keyword>
<dbReference type="PANTHER" id="PTHR42718:SF9">
    <property type="entry name" value="MAJOR FACILITATOR SUPERFAMILY MULTIDRUG TRANSPORTER MFSC"/>
    <property type="match status" value="1"/>
</dbReference>
<dbReference type="Gene3D" id="1.20.1250.20">
    <property type="entry name" value="MFS general substrate transporter like domains"/>
    <property type="match status" value="1"/>
</dbReference>
<dbReference type="EMBL" id="FOBF01000011">
    <property type="protein sequence ID" value="SEM26739.1"/>
    <property type="molecule type" value="Genomic_DNA"/>
</dbReference>
<reference evidence="10 11" key="1">
    <citation type="submission" date="2016-10" db="EMBL/GenBank/DDBJ databases">
        <authorList>
            <person name="de Groot N.N."/>
        </authorList>
    </citation>
    <scope>NUCLEOTIDE SEQUENCE [LARGE SCALE GENOMIC DNA]</scope>
    <source>
        <strain evidence="10 11">DSM 43357</strain>
    </source>
</reference>
<protein>
    <submittedName>
        <fullName evidence="10">Drug resistance transporter, EmrB/QacA subfamily</fullName>
    </submittedName>
</protein>
<keyword evidence="6 8" id="KW-1133">Transmembrane helix</keyword>
<dbReference type="InterPro" id="IPR004638">
    <property type="entry name" value="EmrB-like"/>
</dbReference>
<dbReference type="GO" id="GO:0005886">
    <property type="term" value="C:plasma membrane"/>
    <property type="evidence" value="ECO:0007669"/>
    <property type="project" value="UniProtKB-SubCell"/>
</dbReference>
<dbReference type="PROSITE" id="PS50850">
    <property type="entry name" value="MFS"/>
    <property type="match status" value="1"/>
</dbReference>
<keyword evidence="11" id="KW-1185">Reference proteome</keyword>
<proteinExistence type="inferred from homology"/>
<gene>
    <name evidence="10" type="ORF">SAMN05660976_04674</name>
</gene>
<evidence type="ECO:0000259" key="9">
    <source>
        <dbReference type="PROSITE" id="PS50850"/>
    </source>
</evidence>
<evidence type="ECO:0000256" key="2">
    <source>
        <dbReference type="ARBA" id="ARBA00008537"/>
    </source>
</evidence>
<dbReference type="InterPro" id="IPR020846">
    <property type="entry name" value="MFS_dom"/>
</dbReference>
<feature type="transmembrane region" description="Helical" evidence="8">
    <location>
        <begin position="145"/>
        <end position="169"/>
    </location>
</feature>
<sequence>MTATSTPGATREPLDPRLLRMGLVLIAAPILASVDATAVGIASASMAAHFGASLTDVQWVAAGYLLAIAVVMPLSGWLSERYGASRMWMIAVAVFTAGSALCGLAWSLPALIGFRLVQAIGGGLMNPIGQSILAQAAGPSRIGRAMSTLTIPVMFAPALGPIVGGVVVQQLDWRWIFYLNLPICLVVLPLAARLLPRDGSGPSAAARLDTLGLALLSPGLAALVYGLTMAGGREGTGSLTVAVALCGGLALVAGYLVHALRTSRRPLIDLRLFGRGGFTAACVTLFLLGASLYSSMILLPLFFQQVRHADTLSTGLLLTPQALGAAAGTFVAGRLADRYGPRAVVACGLVLSLAGLLAFTQAPAMPETWVLTGCLVLYGLGIGGVSAPTMAAAYGSVEKHQTPGAAGALNVLNRLGGSLGTAVLTTVLDGRLLRVTDPAAAYATAFWWAFGLCLITLVPVTFFPPSRSPSR</sequence>
<dbReference type="InterPro" id="IPR011701">
    <property type="entry name" value="MFS"/>
</dbReference>
<dbReference type="RefSeq" id="WP_091102758.1">
    <property type="nucleotide sequence ID" value="NZ_FOBF01000011.1"/>
</dbReference>
<evidence type="ECO:0000256" key="6">
    <source>
        <dbReference type="ARBA" id="ARBA00022989"/>
    </source>
</evidence>
<feature type="transmembrane region" description="Helical" evidence="8">
    <location>
        <begin position="368"/>
        <end position="394"/>
    </location>
</feature>
<dbReference type="Pfam" id="PF00083">
    <property type="entry name" value="Sugar_tr"/>
    <property type="match status" value="1"/>
</dbReference>
<dbReference type="PANTHER" id="PTHR42718">
    <property type="entry name" value="MAJOR FACILITATOR SUPERFAMILY MULTIDRUG TRANSPORTER MFSC"/>
    <property type="match status" value="1"/>
</dbReference>
<feature type="transmembrane region" description="Helical" evidence="8">
    <location>
        <begin position="87"/>
        <end position="106"/>
    </location>
</feature>
<feature type="domain" description="Major facilitator superfamily (MFS) profile" evidence="9">
    <location>
        <begin position="21"/>
        <end position="468"/>
    </location>
</feature>
<keyword evidence="3" id="KW-0813">Transport</keyword>
<comment type="similarity">
    <text evidence="2">Belongs to the major facilitator superfamily. EmrB family.</text>
</comment>